<dbReference type="AlphaFoldDB" id="L7VZ26"/>
<feature type="transmembrane region" description="Helical" evidence="2">
    <location>
        <begin position="291"/>
        <end position="309"/>
    </location>
</feature>
<feature type="transmembrane region" description="Helical" evidence="2">
    <location>
        <begin position="495"/>
        <end position="513"/>
    </location>
</feature>
<proteinExistence type="predicted"/>
<sequence>MSDSKRTPSQPTPCPPQETRAHVKRSGWSGGLVAVYALLAATWLLIGLAKAGWFVAWPAALPLLVVAGGASLVAWWRQPLADRWAIAVLSIGGCLLYTPPAEHLPLFGDAAIYANEGAYLARTNAISGVYEPFAALSPQARAPFYVANTEQFPQAPLQSYAGILYGGYYLTNLAPPTLQVSRMPVTEAWLALLTKIAGMRGALYSTPVWSIAALAVLYLIARHFVPQTIALWAALLLGVSYPQIYFARAPYAELAGQFWTLLGFYVALRWLKERQPWQLVTVLLCWTTTWAGRVDAILLLAGVGLIGLIAATAREKRSLQWAMVSVPFCAALILLAANRPYIGGTYELILQRWPWFGSALLVLLAVLPVGVLLFWAWGRSLQGWLQRVAPLLHLLLFAACLFVVAWATVPNPLREAGVIRRYQEIIWFSSAYLTPLFYWLALGGIGWLFGRGYDAKGLLLLAMTLTLSALFFMNYTSAPDYPVSLRRLISDVVPLLTLLAAIALSAVPALPLGPRSLRRAIQWTVALVALGWMGWLSWPVIQQREAHGTLAFVQQLHVDLPDNGVFLFENQDGDSWVGWLAAPLYSLYGDWALRLDSDTPDPAMLAQAVTEFAAGGRAVYLVSQSNPPPASLLPVGYRATLILERQWVSSLIGQTRAPYPPPYWEFAMPVHLFALEKASASP</sequence>
<evidence type="ECO:0000313" key="3">
    <source>
        <dbReference type="EMBL" id="AGC72328.1"/>
    </source>
</evidence>
<feature type="transmembrane region" description="Helical" evidence="2">
    <location>
        <begin position="28"/>
        <end position="49"/>
    </location>
</feature>
<feature type="transmembrane region" description="Helical" evidence="2">
    <location>
        <begin position="388"/>
        <end position="409"/>
    </location>
</feature>
<feature type="transmembrane region" description="Helical" evidence="2">
    <location>
        <begin position="321"/>
        <end position="341"/>
    </location>
</feature>
<keyword evidence="2" id="KW-0472">Membrane</keyword>
<keyword evidence="2" id="KW-0812">Transmembrane</keyword>
<feature type="transmembrane region" description="Helical" evidence="2">
    <location>
        <begin position="202"/>
        <end position="221"/>
    </location>
</feature>
<organism evidence="3">
    <name type="scientific">uncultured bacterium A1Q1_fos_2004</name>
    <dbReference type="NCBI Taxonomy" id="1256557"/>
    <lineage>
        <taxon>Bacteria</taxon>
        <taxon>environmental samples</taxon>
    </lineage>
</organism>
<feature type="region of interest" description="Disordered" evidence="1">
    <location>
        <begin position="1"/>
        <end position="21"/>
    </location>
</feature>
<feature type="transmembrane region" description="Helical" evidence="2">
    <location>
        <begin position="425"/>
        <end position="450"/>
    </location>
</feature>
<name>L7VZ26_9BACT</name>
<feature type="transmembrane region" description="Helical" evidence="2">
    <location>
        <begin position="457"/>
        <end position="475"/>
    </location>
</feature>
<protein>
    <recommendedName>
        <fullName evidence="4">Glycosyltransferase RgtA/B/C/D-like domain-containing protein</fullName>
    </recommendedName>
</protein>
<evidence type="ECO:0000256" key="1">
    <source>
        <dbReference type="SAM" id="MobiDB-lite"/>
    </source>
</evidence>
<accession>L7VZ26</accession>
<evidence type="ECO:0008006" key="4">
    <source>
        <dbReference type="Google" id="ProtNLM"/>
    </source>
</evidence>
<feature type="transmembrane region" description="Helical" evidence="2">
    <location>
        <begin position="55"/>
        <end position="76"/>
    </location>
</feature>
<feature type="transmembrane region" description="Helical" evidence="2">
    <location>
        <begin position="353"/>
        <end position="376"/>
    </location>
</feature>
<feature type="transmembrane region" description="Helical" evidence="2">
    <location>
        <begin position="227"/>
        <end position="247"/>
    </location>
</feature>
<keyword evidence="2" id="KW-1133">Transmembrane helix</keyword>
<evidence type="ECO:0000256" key="2">
    <source>
        <dbReference type="SAM" id="Phobius"/>
    </source>
</evidence>
<feature type="transmembrane region" description="Helical" evidence="2">
    <location>
        <begin position="254"/>
        <end position="271"/>
    </location>
</feature>
<reference evidence="3" key="1">
    <citation type="submission" date="2012-09" db="EMBL/GenBank/DDBJ databases">
        <title>Metagenomic Characterization of a Microbial Community in Wastewater Detects High Levels of Antibiotic Resistance.</title>
        <authorList>
            <person name="Abrams M."/>
            <person name="Caldwell A."/>
            <person name="Vandaei E."/>
            <person name="Lee W."/>
            <person name="Perrott J."/>
            <person name="Khan S.Y."/>
            <person name="Ta J."/>
            <person name="Romero D."/>
            <person name="Nguyen V."/>
            <person name="Pourmand N."/>
            <person name="Ouverney C.C."/>
        </authorList>
    </citation>
    <scope>NUCLEOTIDE SEQUENCE</scope>
</reference>
<feature type="transmembrane region" description="Helical" evidence="2">
    <location>
        <begin position="520"/>
        <end position="538"/>
    </location>
</feature>
<dbReference type="EMBL" id="JX649899">
    <property type="protein sequence ID" value="AGC72328.1"/>
    <property type="molecule type" value="Genomic_DNA"/>
</dbReference>